<feature type="domain" description="Ice-binding protein C-terminal" evidence="2">
    <location>
        <begin position="154"/>
        <end position="177"/>
    </location>
</feature>
<feature type="signal peptide" evidence="1">
    <location>
        <begin position="1"/>
        <end position="25"/>
    </location>
</feature>
<protein>
    <submittedName>
        <fullName evidence="3">PEP-CTERM sorting domain-containing protein</fullName>
    </submittedName>
</protein>
<evidence type="ECO:0000313" key="3">
    <source>
        <dbReference type="EMBL" id="MCM5680502.1"/>
    </source>
</evidence>
<name>A0ABT0YP45_9BURK</name>
<sequence>MHAKTAIRHAALVAAAILCDTTAQAERWHPSGPVVVNPHVATSGYVGWESKYGFEPPTFDSWSLTPAYDQWVVLKLKQDDYIPGDNYALFLNGVDLPWDTYVPGTGSVEGGTYAEGEVKFLLQAGTAHALTFVATPCVDSECHDGGVARYWITPVPEPGTYALVLGGLGALAWRRRRRGDGPADR</sequence>
<evidence type="ECO:0000259" key="2">
    <source>
        <dbReference type="Pfam" id="PF07589"/>
    </source>
</evidence>
<comment type="caution">
    <text evidence="3">The sequence shown here is derived from an EMBL/GenBank/DDBJ whole genome shotgun (WGS) entry which is preliminary data.</text>
</comment>
<accession>A0ABT0YP45</accession>
<organism evidence="3 4">
    <name type="scientific">Caldimonas mangrovi</name>
    <dbReference type="NCBI Taxonomy" id="2944811"/>
    <lineage>
        <taxon>Bacteria</taxon>
        <taxon>Pseudomonadati</taxon>
        <taxon>Pseudomonadota</taxon>
        <taxon>Betaproteobacteria</taxon>
        <taxon>Burkholderiales</taxon>
        <taxon>Sphaerotilaceae</taxon>
        <taxon>Caldimonas</taxon>
    </lineage>
</organism>
<dbReference type="EMBL" id="JAMKFE010000007">
    <property type="protein sequence ID" value="MCM5680502.1"/>
    <property type="molecule type" value="Genomic_DNA"/>
</dbReference>
<gene>
    <name evidence="3" type="ORF">M8A51_13285</name>
</gene>
<dbReference type="RefSeq" id="WP_251778956.1">
    <property type="nucleotide sequence ID" value="NZ_JAMKFE010000007.1"/>
</dbReference>
<keyword evidence="1" id="KW-0732">Signal</keyword>
<dbReference type="Proteomes" id="UP001165541">
    <property type="component" value="Unassembled WGS sequence"/>
</dbReference>
<dbReference type="Pfam" id="PF07589">
    <property type="entry name" value="PEP-CTERM"/>
    <property type="match status" value="1"/>
</dbReference>
<keyword evidence="4" id="KW-1185">Reference proteome</keyword>
<dbReference type="InterPro" id="IPR013424">
    <property type="entry name" value="Ice-binding_C"/>
</dbReference>
<feature type="chain" id="PRO_5047489827" evidence="1">
    <location>
        <begin position="26"/>
        <end position="185"/>
    </location>
</feature>
<evidence type="ECO:0000256" key="1">
    <source>
        <dbReference type="SAM" id="SignalP"/>
    </source>
</evidence>
<evidence type="ECO:0000313" key="4">
    <source>
        <dbReference type="Proteomes" id="UP001165541"/>
    </source>
</evidence>
<dbReference type="NCBIfam" id="TIGR02595">
    <property type="entry name" value="PEP_CTERM"/>
    <property type="match status" value="1"/>
</dbReference>
<proteinExistence type="predicted"/>
<reference evidence="3" key="1">
    <citation type="submission" date="2022-05" db="EMBL/GenBank/DDBJ databases">
        <title>Schlegelella sp. nov., isolated from mangrove soil.</title>
        <authorList>
            <person name="Liu Y."/>
            <person name="Ge X."/>
            <person name="Liu W."/>
        </authorList>
    </citation>
    <scope>NUCLEOTIDE SEQUENCE</scope>
    <source>
        <strain evidence="3">S2-27</strain>
    </source>
</reference>